<sequence length="233" mass="25046">MSQQQMTTLQIATFGGEGQEGIAAGIRNFPVHQLVLLCYNSDRQKAEEFARKLRAVLGLTVTISLVTRENVIRNTMERVSEILNSIRQKEFKQVLMNVSCGDKLMGCAALSAAFINGIKAFGMDSATGEPLLMPVLKLSYSEIISEAKIRILNAIHSAGGSIESLDQLEQVSGYGKPLLSYHVMDSRESKGLADLGLLEVEKGDRGKISAKLTTLGKLLVTSSAISSAPATTG</sequence>
<reference evidence="2 3" key="1">
    <citation type="journal article" date="2014" name="Int. J. Syst. Evol. Microbiol.">
        <title>Nitrososphaera viennensis gen. nov., sp. nov., an aerobic and mesophilic, ammonia-oxidizing archaeon from soil and a member of the archaeal phylum Thaumarchaeota.</title>
        <authorList>
            <person name="Stieglmeier M."/>
            <person name="Klingl A."/>
            <person name="Alves R.J."/>
            <person name="Rittmann S.K."/>
            <person name="Melcher M."/>
            <person name="Leisch N."/>
            <person name="Schleper C."/>
        </authorList>
    </citation>
    <scope>NUCLEOTIDE SEQUENCE [LARGE SCALE GENOMIC DNA]</scope>
    <source>
        <strain evidence="2">EN76</strain>
    </source>
</reference>
<accession>A0A060HPM4</accession>
<dbReference type="Pfam" id="PF19810">
    <property type="entry name" value="HFX_2341_N"/>
    <property type="match status" value="1"/>
</dbReference>
<evidence type="ECO:0000313" key="2">
    <source>
        <dbReference type="EMBL" id="AIC15496.1"/>
    </source>
</evidence>
<dbReference type="InterPro" id="IPR046260">
    <property type="entry name" value="HFX_2341-like_N"/>
</dbReference>
<proteinExistence type="predicted"/>
<gene>
    <name evidence="2" type="ORF">NVIE_012630</name>
</gene>
<evidence type="ECO:0000259" key="1">
    <source>
        <dbReference type="Pfam" id="PF19810"/>
    </source>
</evidence>
<dbReference type="Proteomes" id="UP000027093">
    <property type="component" value="Chromosome"/>
</dbReference>
<feature type="domain" description="HFX-2341-like N-terminal" evidence="1">
    <location>
        <begin position="11"/>
        <end position="117"/>
    </location>
</feature>
<dbReference type="STRING" id="926571.NVIE_012630"/>
<dbReference type="Gene3D" id="3.40.50.10770">
    <property type="entry name" value="Hypothetical protein VC1899 like domain (Restriction endonuclease-like)"/>
    <property type="match status" value="1"/>
</dbReference>
<organism evidence="2 3">
    <name type="scientific">Nitrososphaera viennensis EN76</name>
    <dbReference type="NCBI Taxonomy" id="926571"/>
    <lineage>
        <taxon>Archaea</taxon>
        <taxon>Nitrososphaerota</taxon>
        <taxon>Nitrososphaeria</taxon>
        <taxon>Nitrososphaerales</taxon>
        <taxon>Nitrososphaeraceae</taxon>
        <taxon>Nitrososphaera</taxon>
    </lineage>
</organism>
<dbReference type="KEGG" id="nvn:NVIE_012630"/>
<evidence type="ECO:0000313" key="3">
    <source>
        <dbReference type="Proteomes" id="UP000027093"/>
    </source>
</evidence>
<dbReference type="GeneID" id="74946523"/>
<dbReference type="AlphaFoldDB" id="A0A060HPM4"/>
<name>A0A060HPM4_9ARCH</name>
<protein>
    <recommendedName>
        <fullName evidence="1">HFX-2341-like N-terminal domain-containing protein</fullName>
    </recommendedName>
</protein>
<dbReference type="HOGENOM" id="CLU_1212631_0_0_2"/>
<dbReference type="RefSeq" id="WP_075054491.1">
    <property type="nucleotide sequence ID" value="NZ_CP007536.1"/>
</dbReference>
<keyword evidence="3" id="KW-1185">Reference proteome</keyword>
<dbReference type="OrthoDB" id="10841at2157"/>
<dbReference type="EMBL" id="CP007536">
    <property type="protein sequence ID" value="AIC15496.1"/>
    <property type="molecule type" value="Genomic_DNA"/>
</dbReference>